<gene>
    <name evidence="1" type="ORF">HZA66_08645</name>
</gene>
<organism evidence="1 2">
    <name type="scientific">Rhodopseudomonas palustris</name>
    <dbReference type="NCBI Taxonomy" id="1076"/>
    <lineage>
        <taxon>Bacteria</taxon>
        <taxon>Pseudomonadati</taxon>
        <taxon>Pseudomonadota</taxon>
        <taxon>Alphaproteobacteria</taxon>
        <taxon>Hyphomicrobiales</taxon>
        <taxon>Nitrobacteraceae</taxon>
        <taxon>Rhodopseudomonas</taxon>
    </lineage>
</organism>
<evidence type="ECO:0000313" key="2">
    <source>
        <dbReference type="Proteomes" id="UP000782519"/>
    </source>
</evidence>
<reference evidence="1" key="1">
    <citation type="submission" date="2020-07" db="EMBL/GenBank/DDBJ databases">
        <title>Huge and variable diversity of episymbiotic CPR bacteria and DPANN archaea in groundwater ecosystems.</title>
        <authorList>
            <person name="He C.Y."/>
            <person name="Keren R."/>
            <person name="Whittaker M."/>
            <person name="Farag I.F."/>
            <person name="Doudna J."/>
            <person name="Cate J.H.D."/>
            <person name="Banfield J.F."/>
        </authorList>
    </citation>
    <scope>NUCLEOTIDE SEQUENCE</scope>
    <source>
        <strain evidence="1">NC_groundwater_1818_Pr3_B-0.1um_66_35</strain>
    </source>
</reference>
<dbReference type="EMBL" id="JACRJB010000023">
    <property type="protein sequence ID" value="MBI5129498.1"/>
    <property type="molecule type" value="Genomic_DNA"/>
</dbReference>
<name>A0A933RZU9_RHOPL</name>
<evidence type="ECO:0000313" key="1">
    <source>
        <dbReference type="EMBL" id="MBI5129498.1"/>
    </source>
</evidence>
<dbReference type="Proteomes" id="UP000782519">
    <property type="component" value="Unassembled WGS sequence"/>
</dbReference>
<sequence length="257" mass="26455">MASADGETRLRDASNWTVIGGQAGSTPAALVADDDGRAWYVKTPPSDDHARNELLANRLYQLAGTAVAEVALVRRDGALAVASAVVRGASLGEALSSPDNGVAAEVCRDFAVDAWLGNRDVLGADLDNVLVTRSGAIVRIDQGGALAYRARGAVKTDFGPAAIEFDTLRNPRSNAVAASVFGAMTPHALATSVAKVAKLDAAAIAATVTGVHGDTPAAQAMIALLIARRDDLARRVGARDEASAAQPVALPLRGRDR</sequence>
<proteinExistence type="predicted"/>
<accession>A0A933RZU9</accession>
<protein>
    <submittedName>
        <fullName evidence="1">Type III effector HopAG1</fullName>
    </submittedName>
</protein>
<comment type="caution">
    <text evidence="1">The sequence shown here is derived from an EMBL/GenBank/DDBJ whole genome shotgun (WGS) entry which is preliminary data.</text>
</comment>
<dbReference type="AlphaFoldDB" id="A0A933RZU9"/>